<evidence type="ECO:0000313" key="3">
    <source>
        <dbReference type="Proteomes" id="UP000642265"/>
    </source>
</evidence>
<name>A0A8I0N342_BRUAN</name>
<reference evidence="2" key="2">
    <citation type="submission" date="2020-10" db="EMBL/GenBank/DDBJ databases">
        <title>Enrichment of novel Verrucomicrobia, Bacteroidetes and Krumholzibacteria in an oxygen-limited, methane- and iron-fed bioreactor inoculated with Bothnian Sea sediments.</title>
        <authorList>
            <person name="Martins P.D."/>
            <person name="de Jong A."/>
            <person name="Lenstra W.K."/>
            <person name="van Helmond N.A.G.M."/>
            <person name="Slomp C.P."/>
            <person name="Jetten M.S.M."/>
            <person name="Welte C.U."/>
            <person name="Rasigraf O."/>
        </authorList>
    </citation>
    <scope>NUCLEOTIDE SEQUENCE</scope>
    <source>
        <strain evidence="2">MAG47</strain>
    </source>
</reference>
<evidence type="ECO:0000313" key="2">
    <source>
        <dbReference type="EMBL" id="MBE0559900.1"/>
    </source>
</evidence>
<comment type="caution">
    <text evidence="2">The sequence shown here is derived from an EMBL/GenBank/DDBJ whole genome shotgun (WGS) entry which is preliminary data.</text>
</comment>
<dbReference type="AlphaFoldDB" id="A0A8I0N342"/>
<dbReference type="EMBL" id="JACZKO010000011">
    <property type="protein sequence ID" value="MBE0559900.1"/>
    <property type="molecule type" value="Genomic_DNA"/>
</dbReference>
<dbReference type="Proteomes" id="UP000642265">
    <property type="component" value="Unassembled WGS sequence"/>
</dbReference>
<reference evidence="2" key="1">
    <citation type="submission" date="2020-09" db="EMBL/GenBank/DDBJ databases">
        <authorList>
            <person name="Dalcin Martins P."/>
        </authorList>
    </citation>
    <scope>NUCLEOTIDE SEQUENCE</scope>
    <source>
        <strain evidence="2">MAG47</strain>
    </source>
</reference>
<sequence length="560" mass="60562">MKWPRSARKPRMSQPKRYTSPIGGWVANRNVAEAQAPGLPQAAAVLDNFFPYATTVIMRRGSELHATLGDANKPVKSLFKYVNGGNQRLFGATDNQIFDITLVQNANSWRIGTSSADDIKTDQNDLLGELSTKDLDVLNNQKSGDWSVVQFATAGGGIFLRGVNGEDKPFVYDGTAFGTDPALTMPAAETTVKPEDMSFVWAYKNRLFFVQRNSLNFWYLPVDQIGGELKKFPLGGIFGEGGSLLFGASWSLDSGSSGGLSEQCVFVSTEGEVAVFQGNNPATAETWDKVGVYKIGKPLGKKAMIRAGGDIIIATTTGFVPLSQAIQRDVAALSPATVSYPIVDAWNEACLLRGNEGWHAMLWPERQMVLVVPPHLNGSSPVMFVANALTGKWCRFTGWTSNCMEVFQGQLYFGSLGGEVIKANIGGSDKGNTYTAAYLPLFEDYGQPAFMKLAKIARFTIRASAKLNMAVKLHVEYDKELPPAPNATAVTSTQEWGTAIWGESTWGAASQVILNNDWQAIGGGGYVVAPSCQVTSGYIVPLDAEIMSTDLTYEMTDVPA</sequence>
<accession>A0A8I0N342</accession>
<gene>
    <name evidence="2" type="ORF">IH622_03580</name>
</gene>
<protein>
    <submittedName>
        <fullName evidence="2">Uncharacterized protein</fullName>
    </submittedName>
</protein>
<feature type="compositionally biased region" description="Basic residues" evidence="1">
    <location>
        <begin position="1"/>
        <end position="11"/>
    </location>
</feature>
<organism evidence="2 3">
    <name type="scientific">Brucella anthropi</name>
    <name type="common">Ochrobactrum anthropi</name>
    <dbReference type="NCBI Taxonomy" id="529"/>
    <lineage>
        <taxon>Bacteria</taxon>
        <taxon>Pseudomonadati</taxon>
        <taxon>Pseudomonadota</taxon>
        <taxon>Alphaproteobacteria</taxon>
        <taxon>Hyphomicrobiales</taxon>
        <taxon>Brucellaceae</taxon>
        <taxon>Brucella/Ochrobactrum group</taxon>
        <taxon>Brucella</taxon>
    </lineage>
</organism>
<proteinExistence type="predicted"/>
<feature type="region of interest" description="Disordered" evidence="1">
    <location>
        <begin position="1"/>
        <end position="20"/>
    </location>
</feature>
<evidence type="ECO:0000256" key="1">
    <source>
        <dbReference type="SAM" id="MobiDB-lite"/>
    </source>
</evidence>